<comment type="similarity">
    <text evidence="1">Belongs to the helicase family. RecQ subfamily.</text>
</comment>
<dbReference type="GO" id="GO:0005524">
    <property type="term" value="F:ATP binding"/>
    <property type="evidence" value="ECO:0007669"/>
    <property type="project" value="InterPro"/>
</dbReference>
<dbReference type="GO" id="GO:0000724">
    <property type="term" value="P:double-strand break repair via homologous recombination"/>
    <property type="evidence" value="ECO:0007669"/>
    <property type="project" value="TreeGrafter"/>
</dbReference>
<dbReference type="PANTHER" id="PTHR13710">
    <property type="entry name" value="DNA HELICASE RECQ FAMILY MEMBER"/>
    <property type="match status" value="1"/>
</dbReference>
<dbReference type="InterPro" id="IPR011545">
    <property type="entry name" value="DEAD/DEAH_box_helicase_dom"/>
</dbReference>
<dbReference type="Pfam" id="PF00270">
    <property type="entry name" value="DEAD"/>
    <property type="match status" value="1"/>
</dbReference>
<dbReference type="InterPro" id="IPR027417">
    <property type="entry name" value="P-loop_NTPase"/>
</dbReference>
<sequence length="1375" mass="149714">MQTEDSPELGRGENAPEVAQAEEAPDVAQSKASSDVGLSDDPIVCSYGSDQNEQAARQLALLTAHHLRYIDEYDALICEECKVALDVQHLRQHLSTGERHKGKELSQETLKQISAAVRSLYPDVRRPSRLNIPAEDSPPLSFLSRYGGHRCDCGKTLATDRDCADHKITCTLPVRSALIQRWNRSTAPFTVSQKDLPSIPPSPSVSPETASADAAFQALFQQKAAEIDVSPHTLASNNITGVTVGDATPLYLRFTRYTQLTEGLDPIVLTSLVMDGEAFKVIQARPGNKDMRHIDVSKDEYLRSHVVRFIKDGQKVMEEDGSCWVIQLLLQDDKSIQRGDTRQVSAISSGYLTRAASAIADSVILSLRIYAFDYDRTHPATGADVSPMEKIWQRMECALDPEISTILEKVLVKVKAGALTNIHIAILLLKMLRQPVIGAGQTSLLLWTAAVRALNPTSLTWHPPNKHGPYLASLVRGAKIGIYAAVRTVKKRDPNADILTDIGVEAFRREYGLPNQPFPLAKLANDRTYAKGCGSVHSGRYEVIVSGDGQSLSLNGEKFTVEQYIAFCNTTVNVCLNDLAKLEGVSVDTIRSSAADLERIVDNSVNNSIHFYFGRDQRNEPIAEHLGTLRARFINKLVRIGDSDTDNTLNIAAIDALLRREEEFLQSLFVATYFCAGLANRGSELSSVLLFNSAAKRREVLLGPEGSVILETTHSKTAKGRIALEAVTRLQPKDLSVVQRRYGLLDRPFTDELIVARHGVAANPRLFRGNTGANFPNDLPSKIIMRYTLLYGLGVATGLLGSRHIIAALAHQFVEDAVIHAFLSEEGDAGLDAFEDGAEKGSQDPFAVVRNMQKILHQQQNHSVKTANIHYSKIGGQSGRTASIRRAQGIWASVIWHNFLGLKTIKIAQSQTEAVASLDEHERSQSEVLPTVSEQVRSELPGPAAPAVPTQLARGYYPQAPPEPVTMRRALDPSVYRDLTVLRGTPSTPKTTGQARALGVLTNQRASSAFVLPTGSGKSILWAFEALRAGKRGQLTVVAVPLVALLRSVLKELEGQPIVPVVLGGGGLSERFTTFTDATVAELPEDVNLGLCTLDWALSRRGTTALQALESCGRLSSVFIDEGHVFFHQRWRQVMEEGYRFATIGVPLFVLSATIPPSKVEELKVALSLDYLCIIRESVQQAGHLYSVRTVRGPNQSQSGVSSSRDPGEVVINSAVKHIVDLHLRSKDCGAAIIFAGTRDHAKRLATLIKCGYYHSVTFPFQERPAADQKQLESELNGHLDDFLASRTKVIVGTTALGAGVHRSDIDLVINAGEPFDILDLDDHERLGYLANASGIRPGESEGGGPTSSDKGKGVIRNTSTPTQGDSTTSTGAGL</sequence>
<evidence type="ECO:0000313" key="5">
    <source>
        <dbReference type="Proteomes" id="UP001176521"/>
    </source>
</evidence>
<dbReference type="PANTHER" id="PTHR13710:SF154">
    <property type="entry name" value="RECQ HELICASE, PUTATIVE (AFU_ORTHOLOGUE AFUA_6G14720)-RELATED"/>
    <property type="match status" value="1"/>
</dbReference>
<feature type="region of interest" description="Disordered" evidence="2">
    <location>
        <begin position="1333"/>
        <end position="1375"/>
    </location>
</feature>
<dbReference type="GO" id="GO:0043138">
    <property type="term" value="F:3'-5' DNA helicase activity"/>
    <property type="evidence" value="ECO:0007669"/>
    <property type="project" value="TreeGrafter"/>
</dbReference>
<dbReference type="Proteomes" id="UP001176521">
    <property type="component" value="Unassembled WGS sequence"/>
</dbReference>
<dbReference type="GO" id="GO:0005737">
    <property type="term" value="C:cytoplasm"/>
    <property type="evidence" value="ECO:0007669"/>
    <property type="project" value="TreeGrafter"/>
</dbReference>
<comment type="caution">
    <text evidence="4">The sequence shown here is derived from an EMBL/GenBank/DDBJ whole genome shotgun (WGS) entry which is preliminary data.</text>
</comment>
<dbReference type="EMBL" id="JAPDMQ010000444">
    <property type="protein sequence ID" value="KAK0524564.1"/>
    <property type="molecule type" value="Genomic_DNA"/>
</dbReference>
<evidence type="ECO:0000256" key="2">
    <source>
        <dbReference type="SAM" id="MobiDB-lite"/>
    </source>
</evidence>
<evidence type="ECO:0000256" key="1">
    <source>
        <dbReference type="ARBA" id="ARBA00005446"/>
    </source>
</evidence>
<dbReference type="Pfam" id="PF12013">
    <property type="entry name" value="OrsD"/>
    <property type="match status" value="1"/>
</dbReference>
<dbReference type="InterPro" id="IPR014001">
    <property type="entry name" value="Helicase_ATP-bd"/>
</dbReference>
<name>A0AAN6JIN8_9BASI</name>
<dbReference type="SMART" id="SM00487">
    <property type="entry name" value="DEXDc"/>
    <property type="match status" value="1"/>
</dbReference>
<dbReference type="GO" id="GO:0005694">
    <property type="term" value="C:chromosome"/>
    <property type="evidence" value="ECO:0007669"/>
    <property type="project" value="TreeGrafter"/>
</dbReference>
<evidence type="ECO:0000313" key="4">
    <source>
        <dbReference type="EMBL" id="KAK0524564.1"/>
    </source>
</evidence>
<dbReference type="GO" id="GO:0003676">
    <property type="term" value="F:nucleic acid binding"/>
    <property type="evidence" value="ECO:0007669"/>
    <property type="project" value="InterPro"/>
</dbReference>
<feature type="domain" description="Helicase ATP-binding" evidence="3">
    <location>
        <begin position="999"/>
        <end position="1173"/>
    </location>
</feature>
<dbReference type="GO" id="GO:0009378">
    <property type="term" value="F:four-way junction helicase activity"/>
    <property type="evidence" value="ECO:0007669"/>
    <property type="project" value="TreeGrafter"/>
</dbReference>
<organism evidence="4 5">
    <name type="scientific">Tilletia horrida</name>
    <dbReference type="NCBI Taxonomy" id="155126"/>
    <lineage>
        <taxon>Eukaryota</taxon>
        <taxon>Fungi</taxon>
        <taxon>Dikarya</taxon>
        <taxon>Basidiomycota</taxon>
        <taxon>Ustilaginomycotina</taxon>
        <taxon>Exobasidiomycetes</taxon>
        <taxon>Tilletiales</taxon>
        <taxon>Tilletiaceae</taxon>
        <taxon>Tilletia</taxon>
    </lineage>
</organism>
<reference evidence="4" key="1">
    <citation type="journal article" date="2023" name="PhytoFront">
        <title>Draft Genome Resources of Seven Strains of Tilletia horrida, Causal Agent of Kernel Smut of Rice.</title>
        <authorList>
            <person name="Khanal S."/>
            <person name="Antony Babu S."/>
            <person name="Zhou X.G."/>
        </authorList>
    </citation>
    <scope>NUCLEOTIDE SEQUENCE</scope>
    <source>
        <strain evidence="4">TX3</strain>
    </source>
</reference>
<protein>
    <recommendedName>
        <fullName evidence="3">Helicase ATP-binding domain-containing protein</fullName>
    </recommendedName>
</protein>
<proteinExistence type="inferred from homology"/>
<keyword evidence="5" id="KW-1185">Reference proteome</keyword>
<feature type="region of interest" description="Disordered" evidence="2">
    <location>
        <begin position="1"/>
        <end position="36"/>
    </location>
</feature>
<dbReference type="InterPro" id="IPR022698">
    <property type="entry name" value="OrsD"/>
</dbReference>
<accession>A0AAN6JIN8</accession>
<dbReference type="Gene3D" id="3.40.50.300">
    <property type="entry name" value="P-loop containing nucleotide triphosphate hydrolases"/>
    <property type="match status" value="2"/>
</dbReference>
<feature type="compositionally biased region" description="Polar residues" evidence="2">
    <location>
        <begin position="1357"/>
        <end position="1375"/>
    </location>
</feature>
<dbReference type="PROSITE" id="PS51192">
    <property type="entry name" value="HELICASE_ATP_BIND_1"/>
    <property type="match status" value="1"/>
</dbReference>
<gene>
    <name evidence="4" type="ORF">OC842_005793</name>
</gene>
<dbReference type="SUPFAM" id="SSF52540">
    <property type="entry name" value="P-loop containing nucleoside triphosphate hydrolases"/>
    <property type="match status" value="1"/>
</dbReference>
<evidence type="ECO:0000259" key="3">
    <source>
        <dbReference type="PROSITE" id="PS51192"/>
    </source>
</evidence>